<dbReference type="InterPro" id="IPR039420">
    <property type="entry name" value="WalR-like"/>
</dbReference>
<dbReference type="Gene3D" id="3.40.50.2300">
    <property type="match status" value="1"/>
</dbReference>
<proteinExistence type="predicted"/>
<evidence type="ECO:0000256" key="1">
    <source>
        <dbReference type="ARBA" id="ARBA00023125"/>
    </source>
</evidence>
<dbReference type="PRINTS" id="PR00038">
    <property type="entry name" value="HTHLUXR"/>
</dbReference>
<dbReference type="InterPro" id="IPR000792">
    <property type="entry name" value="Tscrpt_reg_LuxR_C"/>
</dbReference>
<dbReference type="InterPro" id="IPR016032">
    <property type="entry name" value="Sig_transdc_resp-reg_C-effctor"/>
</dbReference>
<gene>
    <name evidence="3" type="ORF">CEW87_05095</name>
</gene>
<dbReference type="Pfam" id="PF00196">
    <property type="entry name" value="GerE"/>
    <property type="match status" value="1"/>
</dbReference>
<dbReference type="EMBL" id="CP022188">
    <property type="protein sequence ID" value="AWI78791.1"/>
    <property type="molecule type" value="Genomic_DNA"/>
</dbReference>
<dbReference type="OrthoDB" id="9794397at2"/>
<protein>
    <submittedName>
        <fullName evidence="3">Helix-turn-helix transcriptional regulator</fullName>
    </submittedName>
</protein>
<dbReference type="GO" id="GO:0006355">
    <property type="term" value="P:regulation of DNA-templated transcription"/>
    <property type="evidence" value="ECO:0007669"/>
    <property type="project" value="InterPro"/>
</dbReference>
<dbReference type="PANTHER" id="PTHR43214:SF43">
    <property type="entry name" value="TWO-COMPONENT RESPONSE REGULATOR"/>
    <property type="match status" value="1"/>
</dbReference>
<dbReference type="RefSeq" id="WP_108971730.1">
    <property type="nucleotide sequence ID" value="NZ_CP022188.1"/>
</dbReference>
<dbReference type="PROSITE" id="PS00622">
    <property type="entry name" value="HTH_LUXR_1"/>
    <property type="match status" value="1"/>
</dbReference>
<reference evidence="3 4" key="1">
    <citation type="submission" date="2017-06" db="EMBL/GenBank/DDBJ databases">
        <title>Azoarcus sp. TSNA42 complete genome sequence.</title>
        <authorList>
            <person name="Woo J.-H."/>
            <person name="Kim H.-S."/>
        </authorList>
    </citation>
    <scope>NUCLEOTIDE SEQUENCE [LARGE SCALE GENOMIC DNA]</scope>
    <source>
        <strain evidence="3 4">TSNA42</strain>
    </source>
</reference>
<sequence length="206" mass="22041">MTKHFFLSPDRQLLPRWQEAFPEAVAVAAVPVGHIHDDSSILWVSTRVPGWREQLVQQRGDAGIRSVVISGTPDQAEGLQALEAGARGYCHAFATPAMLREVAVVVLHGGLWVGPELMARAIRATNAGGAATDLSSEQALACLTEREREVALAVARGLTNKEVAAALAITERTVKAHLSAIFEKLAVRDRMQLALKMSSHAGALAP</sequence>
<evidence type="ECO:0000313" key="4">
    <source>
        <dbReference type="Proteomes" id="UP000244902"/>
    </source>
</evidence>
<dbReference type="Proteomes" id="UP000244902">
    <property type="component" value="Chromosome"/>
</dbReference>
<feature type="domain" description="HTH luxR-type" evidence="2">
    <location>
        <begin position="136"/>
        <end position="201"/>
    </location>
</feature>
<dbReference type="GO" id="GO:0003677">
    <property type="term" value="F:DNA binding"/>
    <property type="evidence" value="ECO:0007669"/>
    <property type="project" value="UniProtKB-KW"/>
</dbReference>
<dbReference type="CDD" id="cd06170">
    <property type="entry name" value="LuxR_C_like"/>
    <property type="match status" value="1"/>
</dbReference>
<organism evidence="3 4">
    <name type="scientific">Parazoarcus communis</name>
    <dbReference type="NCBI Taxonomy" id="41977"/>
    <lineage>
        <taxon>Bacteria</taxon>
        <taxon>Pseudomonadati</taxon>
        <taxon>Pseudomonadota</taxon>
        <taxon>Betaproteobacteria</taxon>
        <taxon>Rhodocyclales</taxon>
        <taxon>Zoogloeaceae</taxon>
        <taxon>Parazoarcus</taxon>
    </lineage>
</organism>
<keyword evidence="1" id="KW-0238">DNA-binding</keyword>
<name>A0A2U8GYT9_9RHOO</name>
<dbReference type="SUPFAM" id="SSF46894">
    <property type="entry name" value="C-terminal effector domain of the bipartite response regulators"/>
    <property type="match status" value="1"/>
</dbReference>
<evidence type="ECO:0000259" key="2">
    <source>
        <dbReference type="PROSITE" id="PS50043"/>
    </source>
</evidence>
<accession>A0A2U8GYT9</accession>
<evidence type="ECO:0000313" key="3">
    <source>
        <dbReference type="EMBL" id="AWI78791.1"/>
    </source>
</evidence>
<dbReference type="SMART" id="SM00421">
    <property type="entry name" value="HTH_LUXR"/>
    <property type="match status" value="1"/>
</dbReference>
<dbReference type="PROSITE" id="PS50043">
    <property type="entry name" value="HTH_LUXR_2"/>
    <property type="match status" value="1"/>
</dbReference>
<dbReference type="PANTHER" id="PTHR43214">
    <property type="entry name" value="TWO-COMPONENT RESPONSE REGULATOR"/>
    <property type="match status" value="1"/>
</dbReference>
<dbReference type="AlphaFoldDB" id="A0A2U8GYT9"/>